<organism evidence="3 4">
    <name type="scientific">Thalictrum thalictroides</name>
    <name type="common">Rue-anemone</name>
    <name type="synonym">Anemone thalictroides</name>
    <dbReference type="NCBI Taxonomy" id="46969"/>
    <lineage>
        <taxon>Eukaryota</taxon>
        <taxon>Viridiplantae</taxon>
        <taxon>Streptophyta</taxon>
        <taxon>Embryophyta</taxon>
        <taxon>Tracheophyta</taxon>
        <taxon>Spermatophyta</taxon>
        <taxon>Magnoliopsida</taxon>
        <taxon>Ranunculales</taxon>
        <taxon>Ranunculaceae</taxon>
        <taxon>Thalictroideae</taxon>
        <taxon>Thalictrum</taxon>
    </lineage>
</organism>
<keyword evidence="4" id="KW-1185">Reference proteome</keyword>
<feature type="non-terminal residue" evidence="3">
    <location>
        <position position="1"/>
    </location>
</feature>
<dbReference type="PANTHER" id="PTHR33710:SF71">
    <property type="entry name" value="ENDONUCLEASE_EXONUCLEASE_PHOSPHATASE DOMAIN-CONTAINING PROTEIN"/>
    <property type="match status" value="1"/>
</dbReference>
<dbReference type="SUPFAM" id="SSF56219">
    <property type="entry name" value="DNase I-like"/>
    <property type="match status" value="1"/>
</dbReference>
<evidence type="ECO:0000313" key="4">
    <source>
        <dbReference type="Proteomes" id="UP000554482"/>
    </source>
</evidence>
<evidence type="ECO:0000256" key="1">
    <source>
        <dbReference type="SAM" id="MobiDB-lite"/>
    </source>
</evidence>
<feature type="compositionally biased region" description="Basic and acidic residues" evidence="1">
    <location>
        <begin position="11"/>
        <end position="21"/>
    </location>
</feature>
<dbReference type="Proteomes" id="UP000554482">
    <property type="component" value="Unassembled WGS sequence"/>
</dbReference>
<evidence type="ECO:0000313" key="3">
    <source>
        <dbReference type="EMBL" id="KAF5183018.1"/>
    </source>
</evidence>
<dbReference type="AlphaFoldDB" id="A0A7J6VEG1"/>
<protein>
    <submittedName>
        <fullName evidence="3">Dnase i-like superfamily protein</fullName>
    </submittedName>
</protein>
<sequence>MQSVDEDLNDEKDYFSDHLDKEDEADISPLAIQTPGGTSLKKVAESKDRKEHRKGKNKPRGNVSFFFTVVYASNAASERLQLWQDLIAIGNNISGPWCVSGDFNNVLFSNEIVGCEAIHPREVVDFVSCVASAGIFDLKFTGFFYTWSNGSEGSRRKMSKIDRCMVNVAWTSLFPNSVTEFFHPDVSDHSPIMLLWHDTVRKKIPFRFNNAWSIHPEFKDLLLNVWNQQYAGDPVGVITAKLKLLKLKLKGWARIHFSDFHERVKTARKELHDIQEKLHNSPFDPQLAILEKQARKTYVDFAQMEELDLKQRTDCQWLSYGDKCNAYFFNVIKEKKGRNNIWSLKDRNGIISRDEKLIVDAFVEFYKGLIGQTGDLQSALGIKNILSQFERATGMTISNPKTSLLCGGMSNDEAQLLSDQLGFSLATPPIRYLGLPLLSSRLSIADCLPLVERVTNRITNWKARSGLLCFNEEARLLLQVPEDATVNLLIENGKWNNVIDEMPDCPLKQEILNIEINNLLEKDRVIWMPSSNGNFTSKSAYEALRKKKDKVNWHRLVWGKMVQPRQSFTCWQLFTGSLPTQDRLRRRRIISESECIFCKASRENSIHLFFDCPFSKKIWASVKHEIGLRHE</sequence>
<reference evidence="3 4" key="1">
    <citation type="submission" date="2020-06" db="EMBL/GenBank/DDBJ databases">
        <title>Transcriptomic and genomic resources for Thalictrum thalictroides and T. hernandezii: Facilitating candidate gene discovery in an emerging model plant lineage.</title>
        <authorList>
            <person name="Arias T."/>
            <person name="Riano-Pachon D.M."/>
            <person name="Di Stilio V.S."/>
        </authorList>
    </citation>
    <scope>NUCLEOTIDE SEQUENCE [LARGE SCALE GENOMIC DNA]</scope>
    <source>
        <strain evidence="4">cv. WT478/WT964</strain>
        <tissue evidence="3">Leaves</tissue>
    </source>
</reference>
<accession>A0A7J6VEG1</accession>
<dbReference type="InterPro" id="IPR026960">
    <property type="entry name" value="RVT-Znf"/>
</dbReference>
<dbReference type="OrthoDB" id="1741802at2759"/>
<name>A0A7J6VEG1_THATH</name>
<dbReference type="Pfam" id="PF13966">
    <property type="entry name" value="zf-RVT"/>
    <property type="match status" value="1"/>
</dbReference>
<dbReference type="Gene3D" id="3.60.10.10">
    <property type="entry name" value="Endonuclease/exonuclease/phosphatase"/>
    <property type="match status" value="1"/>
</dbReference>
<feature type="region of interest" description="Disordered" evidence="1">
    <location>
        <begin position="1"/>
        <end position="58"/>
    </location>
</feature>
<feature type="domain" description="Reverse transcriptase zinc-binding" evidence="2">
    <location>
        <begin position="535"/>
        <end position="619"/>
    </location>
</feature>
<proteinExistence type="predicted"/>
<dbReference type="PANTHER" id="PTHR33710">
    <property type="entry name" value="BNAC02G09200D PROTEIN"/>
    <property type="match status" value="1"/>
</dbReference>
<dbReference type="EMBL" id="JABWDY010033996">
    <property type="protein sequence ID" value="KAF5183018.1"/>
    <property type="molecule type" value="Genomic_DNA"/>
</dbReference>
<comment type="caution">
    <text evidence="3">The sequence shown here is derived from an EMBL/GenBank/DDBJ whole genome shotgun (WGS) entry which is preliminary data.</text>
</comment>
<feature type="compositionally biased region" description="Acidic residues" evidence="1">
    <location>
        <begin position="1"/>
        <end position="10"/>
    </location>
</feature>
<evidence type="ECO:0000259" key="2">
    <source>
        <dbReference type="Pfam" id="PF13966"/>
    </source>
</evidence>
<gene>
    <name evidence="3" type="ORF">FRX31_027396</name>
</gene>
<dbReference type="InterPro" id="IPR036691">
    <property type="entry name" value="Endo/exonu/phosph_ase_sf"/>
</dbReference>